<feature type="transmembrane region" description="Helical" evidence="6">
    <location>
        <begin position="178"/>
        <end position="198"/>
    </location>
</feature>
<dbReference type="GeneID" id="77728082"/>
<dbReference type="AlphaFoldDB" id="A0AA38H5X7"/>
<evidence type="ECO:0000256" key="1">
    <source>
        <dbReference type="ARBA" id="ARBA00004141"/>
    </source>
</evidence>
<dbReference type="Gene3D" id="1.20.1250.20">
    <property type="entry name" value="MFS general substrate transporter like domains"/>
    <property type="match status" value="2"/>
</dbReference>
<keyword evidence="5 6" id="KW-0472">Membrane</keyword>
<feature type="transmembrane region" description="Helical" evidence="6">
    <location>
        <begin position="115"/>
        <end position="133"/>
    </location>
</feature>
<reference evidence="7" key="1">
    <citation type="journal article" date="2022" name="G3 (Bethesda)">
        <title>High quality genome of the basidiomycete yeast Dioszegia hungarica PDD-24b-2 isolated from cloud water.</title>
        <authorList>
            <person name="Jarrige D."/>
            <person name="Haridas S."/>
            <person name="Bleykasten-Grosshans C."/>
            <person name="Joly M."/>
            <person name="Nadalig T."/>
            <person name="Sancelme M."/>
            <person name="Vuilleumier S."/>
            <person name="Grigoriev I.V."/>
            <person name="Amato P."/>
            <person name="Bringel F."/>
        </authorList>
    </citation>
    <scope>NUCLEOTIDE SEQUENCE</scope>
    <source>
        <strain evidence="7">PDD-24b-2</strain>
    </source>
</reference>
<evidence type="ECO:0000256" key="6">
    <source>
        <dbReference type="SAM" id="Phobius"/>
    </source>
</evidence>
<feature type="transmembrane region" description="Helical" evidence="6">
    <location>
        <begin position="444"/>
        <end position="462"/>
    </location>
</feature>
<gene>
    <name evidence="7" type="ORF">MKK02DRAFT_34228</name>
</gene>
<feature type="transmembrane region" description="Helical" evidence="6">
    <location>
        <begin position="249"/>
        <end position="268"/>
    </location>
</feature>
<dbReference type="SUPFAM" id="SSF103473">
    <property type="entry name" value="MFS general substrate transporter"/>
    <property type="match status" value="1"/>
</dbReference>
<keyword evidence="3 6" id="KW-0812">Transmembrane</keyword>
<dbReference type="EMBL" id="JAKWFO010000006">
    <property type="protein sequence ID" value="KAI9634593.1"/>
    <property type="molecule type" value="Genomic_DNA"/>
</dbReference>
<dbReference type="InterPro" id="IPR036259">
    <property type="entry name" value="MFS_trans_sf"/>
</dbReference>
<dbReference type="InterPro" id="IPR011701">
    <property type="entry name" value="MFS"/>
</dbReference>
<sequence length="536" mass="59166">MSNNITSAPPLPALNRYESEISDFTTDGEKGDVKHLDSTRPDPILEEDETNVGLAAYNESKLQGDITPEQNKRIRKRIDMFLLPLFLITQTLQYLDKTALNYAKVFGMETAMGMSGNQFSLGAAIFYIGYMVSQPGWSYLLGRWHAGRVLGGSAFIWGVLVLVMVWSKNFTHVMVTRFLLGVFEAAVTPGLSLMTGWWYRRDEVPLRQTIWYSAVGWGGMIGSLMAAGIQGCYADFQLSDNPVPRWQLIFYILGAITMAMGLVLYFFLADGPSTAKWLPAKDRPMAVQRVAASGVGVKTTNFNWNHGLQALKDPKNWLLTVAMFGSSVPNGVLTNFSGSIIKGLGFSTLNAALLDCAGRSLQVISLLIAGIVASRFANTRLLMMTIGNLVCVLGTALMSFLPFTPANNWPRLVGFWLVNVQSVGFTIGLVMVSTNIGSYSKRIVTSSCIFVGYCVGNIVGPLTALESEAPRYQTAAYCMLAGYVLKTICHCTLWLYMYRENKRRDRVHGVADPLQAADNGMRGQTENENVHFRYVL</sequence>
<feature type="transmembrane region" description="Helical" evidence="6">
    <location>
        <begin position="78"/>
        <end position="95"/>
    </location>
</feature>
<accession>A0AA38H5X7</accession>
<evidence type="ECO:0000256" key="4">
    <source>
        <dbReference type="ARBA" id="ARBA00022989"/>
    </source>
</evidence>
<dbReference type="PANTHER" id="PTHR43791:SF70">
    <property type="entry name" value="MAJOR FACILITATOR SUPERFAMILY (MFS) PROFILE DOMAIN-CONTAINING PROTEIN"/>
    <property type="match status" value="1"/>
</dbReference>
<feature type="transmembrane region" description="Helical" evidence="6">
    <location>
        <begin position="210"/>
        <end position="229"/>
    </location>
</feature>
<dbReference type="GO" id="GO:0022857">
    <property type="term" value="F:transmembrane transporter activity"/>
    <property type="evidence" value="ECO:0007669"/>
    <property type="project" value="InterPro"/>
</dbReference>
<dbReference type="RefSeq" id="XP_052944370.1">
    <property type="nucleotide sequence ID" value="XM_053088877.1"/>
</dbReference>
<comment type="caution">
    <text evidence="7">The sequence shown here is derived from an EMBL/GenBank/DDBJ whole genome shotgun (WGS) entry which is preliminary data.</text>
</comment>
<dbReference type="Proteomes" id="UP001164286">
    <property type="component" value="Unassembled WGS sequence"/>
</dbReference>
<protein>
    <submittedName>
        <fullName evidence="7">Major facilitator superfamily domain-containing protein</fullName>
    </submittedName>
</protein>
<feature type="transmembrane region" description="Helical" evidence="6">
    <location>
        <begin position="413"/>
        <end position="432"/>
    </location>
</feature>
<dbReference type="Pfam" id="PF07690">
    <property type="entry name" value="MFS_1"/>
    <property type="match status" value="1"/>
</dbReference>
<evidence type="ECO:0000256" key="3">
    <source>
        <dbReference type="ARBA" id="ARBA00022692"/>
    </source>
</evidence>
<name>A0AA38H5X7_9TREE</name>
<keyword evidence="4 6" id="KW-1133">Transmembrane helix</keyword>
<organism evidence="7 8">
    <name type="scientific">Dioszegia hungarica</name>
    <dbReference type="NCBI Taxonomy" id="4972"/>
    <lineage>
        <taxon>Eukaryota</taxon>
        <taxon>Fungi</taxon>
        <taxon>Dikarya</taxon>
        <taxon>Basidiomycota</taxon>
        <taxon>Agaricomycotina</taxon>
        <taxon>Tremellomycetes</taxon>
        <taxon>Tremellales</taxon>
        <taxon>Bulleribasidiaceae</taxon>
        <taxon>Dioszegia</taxon>
    </lineage>
</organism>
<keyword evidence="2" id="KW-0813">Transport</keyword>
<evidence type="ECO:0000256" key="2">
    <source>
        <dbReference type="ARBA" id="ARBA00022448"/>
    </source>
</evidence>
<evidence type="ECO:0000256" key="5">
    <source>
        <dbReference type="ARBA" id="ARBA00023136"/>
    </source>
</evidence>
<evidence type="ECO:0000313" key="7">
    <source>
        <dbReference type="EMBL" id="KAI9634593.1"/>
    </source>
</evidence>
<proteinExistence type="predicted"/>
<comment type="subcellular location">
    <subcellularLocation>
        <location evidence="1">Membrane</location>
        <topology evidence="1">Multi-pass membrane protein</topology>
    </subcellularLocation>
</comment>
<keyword evidence="8" id="KW-1185">Reference proteome</keyword>
<feature type="transmembrane region" description="Helical" evidence="6">
    <location>
        <begin position="381"/>
        <end position="401"/>
    </location>
</feature>
<dbReference type="GO" id="GO:0016020">
    <property type="term" value="C:membrane"/>
    <property type="evidence" value="ECO:0007669"/>
    <property type="project" value="UniProtKB-SubCell"/>
</dbReference>
<evidence type="ECO:0000313" key="8">
    <source>
        <dbReference type="Proteomes" id="UP001164286"/>
    </source>
</evidence>
<feature type="transmembrane region" description="Helical" evidence="6">
    <location>
        <begin position="474"/>
        <end position="496"/>
    </location>
</feature>
<dbReference type="PANTHER" id="PTHR43791">
    <property type="entry name" value="PERMEASE-RELATED"/>
    <property type="match status" value="1"/>
</dbReference>
<feature type="transmembrane region" description="Helical" evidence="6">
    <location>
        <begin position="145"/>
        <end position="166"/>
    </location>
</feature>